<name>A0AAQ3L7P0_9BACT</name>
<evidence type="ECO:0000256" key="4">
    <source>
        <dbReference type="ARBA" id="ARBA00022655"/>
    </source>
</evidence>
<reference evidence="6 7" key="1">
    <citation type="submission" date="2023-10" db="EMBL/GenBank/DDBJ databases">
        <title>Rubellicoccus peritrichatus gen. nov., sp. nov., isolated from an algae of coral reef tank.</title>
        <authorList>
            <person name="Luo J."/>
        </authorList>
    </citation>
    <scope>NUCLEOTIDE SEQUENCE [LARGE SCALE GENOMIC DNA]</scope>
    <source>
        <strain evidence="6 7">CR14</strain>
    </source>
</reference>
<dbReference type="SUPFAM" id="SSF51621">
    <property type="entry name" value="Phosphoenolpyruvate/pyruvate domain"/>
    <property type="match status" value="1"/>
</dbReference>
<evidence type="ECO:0000256" key="3">
    <source>
        <dbReference type="ARBA" id="ARBA00012618"/>
    </source>
</evidence>
<dbReference type="Proteomes" id="UP001304300">
    <property type="component" value="Chromosome"/>
</dbReference>
<gene>
    <name evidence="6" type="ORF">RZN69_18395</name>
</gene>
<protein>
    <recommendedName>
        <fullName evidence="3">3-methyl-2-oxobutanoate hydroxymethyltransferase</fullName>
        <ecNumber evidence="3">2.1.2.11</ecNumber>
    </recommendedName>
</protein>
<dbReference type="PANTHER" id="PTHR20881">
    <property type="entry name" value="3-METHYL-2-OXOBUTANOATE HYDROXYMETHYLTRANSFERASE"/>
    <property type="match status" value="1"/>
</dbReference>
<dbReference type="EC" id="2.1.2.11" evidence="3"/>
<accession>A0AAQ3L7P0</accession>
<dbReference type="Pfam" id="PF02548">
    <property type="entry name" value="Pantoate_transf"/>
    <property type="match status" value="1"/>
</dbReference>
<dbReference type="PANTHER" id="PTHR20881:SF0">
    <property type="entry name" value="3-METHYL-2-OXOBUTANOATE HYDROXYMETHYLTRANSFERASE"/>
    <property type="match status" value="1"/>
</dbReference>
<dbReference type="GO" id="GO:0000287">
    <property type="term" value="F:magnesium ion binding"/>
    <property type="evidence" value="ECO:0007669"/>
    <property type="project" value="TreeGrafter"/>
</dbReference>
<dbReference type="AlphaFoldDB" id="A0AAQ3L7P0"/>
<proteinExistence type="inferred from homology"/>
<evidence type="ECO:0000256" key="1">
    <source>
        <dbReference type="ARBA" id="ARBA00008676"/>
    </source>
</evidence>
<evidence type="ECO:0000313" key="6">
    <source>
        <dbReference type="EMBL" id="WOO40596.1"/>
    </source>
</evidence>
<dbReference type="GO" id="GO:0015940">
    <property type="term" value="P:pantothenate biosynthetic process"/>
    <property type="evidence" value="ECO:0007669"/>
    <property type="project" value="UniProtKB-KW"/>
</dbReference>
<dbReference type="EMBL" id="CP136920">
    <property type="protein sequence ID" value="WOO40596.1"/>
    <property type="molecule type" value="Genomic_DNA"/>
</dbReference>
<dbReference type="InterPro" id="IPR003700">
    <property type="entry name" value="Pantoate_hydroxy_MeTrfase"/>
</dbReference>
<evidence type="ECO:0000256" key="2">
    <source>
        <dbReference type="ARBA" id="ARBA00011424"/>
    </source>
</evidence>
<dbReference type="InterPro" id="IPR015813">
    <property type="entry name" value="Pyrv/PenolPyrv_kinase-like_dom"/>
</dbReference>
<keyword evidence="7" id="KW-1185">Reference proteome</keyword>
<dbReference type="RefSeq" id="WP_317832708.1">
    <property type="nucleotide sequence ID" value="NZ_CP136920.1"/>
</dbReference>
<dbReference type="KEGG" id="puo:RZN69_18395"/>
<sequence>MPKLTIHDLYQAKKEGRQLTEVRTGDVNEAIACAEAGVDIIMCMKDELAAIRAAVPDTFIISANKLDRPHIASPDQAISAGFELMNMGADAIYSGMSMKVVEAMSREYIPVVGHIGFVPYRSTWLGGTRAVGKTASEAIGVYEAAKAYQDAGAIGVEIEIVPAKVTEEIGKRLDIILMSMGSGSVGATVQYLFATDVLGTNTGHIPRHAKVYGNLAKEEARVQQLRVEAFKAFQDEVTGGAYPTAKHSLKIKDEEFEKFLTQLPK</sequence>
<organism evidence="6 7">
    <name type="scientific">Rubellicoccus peritrichatus</name>
    <dbReference type="NCBI Taxonomy" id="3080537"/>
    <lineage>
        <taxon>Bacteria</taxon>
        <taxon>Pseudomonadati</taxon>
        <taxon>Verrucomicrobiota</taxon>
        <taxon>Opitutia</taxon>
        <taxon>Puniceicoccales</taxon>
        <taxon>Cerasicoccaceae</taxon>
        <taxon>Rubellicoccus</taxon>
    </lineage>
</organism>
<dbReference type="Gene3D" id="3.20.20.60">
    <property type="entry name" value="Phosphoenolpyruvate-binding domains"/>
    <property type="match status" value="1"/>
</dbReference>
<comment type="subunit">
    <text evidence="2">Homodecamer; pentamer of dimers.</text>
</comment>
<keyword evidence="5 6" id="KW-0808">Transferase</keyword>
<evidence type="ECO:0000313" key="7">
    <source>
        <dbReference type="Proteomes" id="UP001304300"/>
    </source>
</evidence>
<keyword evidence="4" id="KW-0566">Pantothenate biosynthesis</keyword>
<dbReference type="GO" id="GO:0003864">
    <property type="term" value="F:3-methyl-2-oxobutanoate hydroxymethyltransferase activity"/>
    <property type="evidence" value="ECO:0007669"/>
    <property type="project" value="UniProtKB-EC"/>
</dbReference>
<evidence type="ECO:0000256" key="5">
    <source>
        <dbReference type="ARBA" id="ARBA00022679"/>
    </source>
</evidence>
<comment type="similarity">
    <text evidence="1">Belongs to the PanB family.</text>
</comment>
<dbReference type="InterPro" id="IPR040442">
    <property type="entry name" value="Pyrv_kinase-like_dom_sf"/>
</dbReference>